<evidence type="ECO:0000259" key="3">
    <source>
        <dbReference type="PROSITE" id="PS51082"/>
    </source>
</evidence>
<evidence type="ECO:0000313" key="4">
    <source>
        <dbReference type="EMBL" id="KRG01603.1"/>
    </source>
</evidence>
<dbReference type="GO" id="GO:0016477">
    <property type="term" value="P:cell migration"/>
    <property type="evidence" value="ECO:0007669"/>
    <property type="project" value="EnsemblMetazoa"/>
</dbReference>
<dbReference type="GO" id="GO:0007520">
    <property type="term" value="P:myoblast fusion"/>
    <property type="evidence" value="ECO:0007669"/>
    <property type="project" value="EnsemblMetazoa"/>
</dbReference>
<proteinExistence type="predicted"/>
<dbReference type="KEGG" id="dmo:Dmoj_GI24881"/>
<dbReference type="GO" id="GO:0055037">
    <property type="term" value="C:recycling endosome"/>
    <property type="evidence" value="ECO:0007669"/>
    <property type="project" value="EnsemblMetazoa"/>
</dbReference>
<feature type="compositionally biased region" description="Polar residues" evidence="1">
    <location>
        <begin position="489"/>
        <end position="499"/>
    </location>
</feature>
<feature type="region of interest" description="Disordered" evidence="1">
    <location>
        <begin position="419"/>
        <end position="563"/>
    </location>
</feature>
<name>A0A0Q9XCY5_DROMO</name>
<dbReference type="PROSITE" id="PS51082">
    <property type="entry name" value="WH2"/>
    <property type="match status" value="1"/>
</dbReference>
<reference evidence="4 5" key="1">
    <citation type="journal article" date="2007" name="Nature">
        <title>Evolution of genes and genomes on the Drosophila phylogeny.</title>
        <authorList>
            <consortium name="Drosophila 12 Genomes Consortium"/>
            <person name="Clark A.G."/>
            <person name="Eisen M.B."/>
            <person name="Smith D.R."/>
            <person name="Bergman C.M."/>
            <person name="Oliver B."/>
            <person name="Markow T.A."/>
            <person name="Kaufman T.C."/>
            <person name="Kellis M."/>
            <person name="Gelbart W."/>
            <person name="Iyer V.N."/>
            <person name="Pollard D.A."/>
            <person name="Sackton T.B."/>
            <person name="Larracuente A.M."/>
            <person name="Singh N.D."/>
            <person name="Abad J.P."/>
            <person name="Abt D.N."/>
            <person name="Adryan B."/>
            <person name="Aguade M."/>
            <person name="Akashi H."/>
            <person name="Anderson W.W."/>
            <person name="Aquadro C.F."/>
            <person name="Ardell D.H."/>
            <person name="Arguello R."/>
            <person name="Artieri C.G."/>
            <person name="Barbash D.A."/>
            <person name="Barker D."/>
            <person name="Barsanti P."/>
            <person name="Batterham P."/>
            <person name="Batzoglou S."/>
            <person name="Begun D."/>
            <person name="Bhutkar A."/>
            <person name="Blanco E."/>
            <person name="Bosak S.A."/>
            <person name="Bradley R.K."/>
            <person name="Brand A.D."/>
            <person name="Brent M.R."/>
            <person name="Brooks A.N."/>
            <person name="Brown R.H."/>
            <person name="Butlin R.K."/>
            <person name="Caggese C."/>
            <person name="Calvi B.R."/>
            <person name="Bernardo de Carvalho A."/>
            <person name="Caspi A."/>
            <person name="Castrezana S."/>
            <person name="Celniker S.E."/>
            <person name="Chang J.L."/>
            <person name="Chapple C."/>
            <person name="Chatterji S."/>
            <person name="Chinwalla A."/>
            <person name="Civetta A."/>
            <person name="Clifton S.W."/>
            <person name="Comeron J.M."/>
            <person name="Costello J.C."/>
            <person name="Coyne J.A."/>
            <person name="Daub J."/>
            <person name="David R.G."/>
            <person name="Delcher A.L."/>
            <person name="Delehaunty K."/>
            <person name="Do C.B."/>
            <person name="Ebling H."/>
            <person name="Edwards K."/>
            <person name="Eickbush T."/>
            <person name="Evans J.D."/>
            <person name="Filipski A."/>
            <person name="Findeiss S."/>
            <person name="Freyhult E."/>
            <person name="Fulton L."/>
            <person name="Fulton R."/>
            <person name="Garcia A.C."/>
            <person name="Gardiner A."/>
            <person name="Garfield D.A."/>
            <person name="Garvin B.E."/>
            <person name="Gibson G."/>
            <person name="Gilbert D."/>
            <person name="Gnerre S."/>
            <person name="Godfrey J."/>
            <person name="Good R."/>
            <person name="Gotea V."/>
            <person name="Gravely B."/>
            <person name="Greenberg A.J."/>
            <person name="Griffiths-Jones S."/>
            <person name="Gross S."/>
            <person name="Guigo R."/>
            <person name="Gustafson E.A."/>
            <person name="Haerty W."/>
            <person name="Hahn M.W."/>
            <person name="Halligan D.L."/>
            <person name="Halpern A.L."/>
            <person name="Halter G.M."/>
            <person name="Han M.V."/>
            <person name="Heger A."/>
            <person name="Hillier L."/>
            <person name="Hinrichs A.S."/>
            <person name="Holmes I."/>
            <person name="Hoskins R.A."/>
            <person name="Hubisz M.J."/>
            <person name="Hultmark D."/>
            <person name="Huntley M.A."/>
            <person name="Jaffe D.B."/>
            <person name="Jagadeeshan S."/>
            <person name="Jeck W.R."/>
            <person name="Johnson J."/>
            <person name="Jones C.D."/>
            <person name="Jordan W.C."/>
            <person name="Karpen G.H."/>
            <person name="Kataoka E."/>
            <person name="Keightley P.D."/>
            <person name="Kheradpour P."/>
            <person name="Kirkness E.F."/>
            <person name="Koerich L.B."/>
            <person name="Kristiansen K."/>
            <person name="Kudrna D."/>
            <person name="Kulathinal R.J."/>
            <person name="Kumar S."/>
            <person name="Kwok R."/>
            <person name="Lander E."/>
            <person name="Langley C.H."/>
            <person name="Lapoint R."/>
            <person name="Lazzaro B.P."/>
            <person name="Lee S.J."/>
            <person name="Levesque L."/>
            <person name="Li R."/>
            <person name="Lin C.F."/>
            <person name="Lin M.F."/>
            <person name="Lindblad-Toh K."/>
            <person name="Llopart A."/>
            <person name="Long M."/>
            <person name="Low L."/>
            <person name="Lozovsky E."/>
            <person name="Lu J."/>
            <person name="Luo M."/>
            <person name="Machado C.A."/>
            <person name="Makalowski W."/>
            <person name="Marzo M."/>
            <person name="Matsuda M."/>
            <person name="Matzkin L."/>
            <person name="McAllister B."/>
            <person name="McBride C.S."/>
            <person name="McKernan B."/>
            <person name="McKernan K."/>
            <person name="Mendez-Lago M."/>
            <person name="Minx P."/>
            <person name="Mollenhauer M.U."/>
            <person name="Montooth K."/>
            <person name="Mount S.M."/>
            <person name="Mu X."/>
            <person name="Myers E."/>
            <person name="Negre B."/>
            <person name="Newfeld S."/>
            <person name="Nielsen R."/>
            <person name="Noor M.A."/>
            <person name="O'Grady P."/>
            <person name="Pachter L."/>
            <person name="Papaceit M."/>
            <person name="Parisi M.J."/>
            <person name="Parisi M."/>
            <person name="Parts L."/>
            <person name="Pedersen J.S."/>
            <person name="Pesole G."/>
            <person name="Phillippy A.M."/>
            <person name="Ponting C.P."/>
            <person name="Pop M."/>
            <person name="Porcelli D."/>
            <person name="Powell J.R."/>
            <person name="Prohaska S."/>
            <person name="Pruitt K."/>
            <person name="Puig M."/>
            <person name="Quesneville H."/>
            <person name="Ram K.R."/>
            <person name="Rand D."/>
            <person name="Rasmussen M.D."/>
            <person name="Reed L.K."/>
            <person name="Reenan R."/>
            <person name="Reily A."/>
            <person name="Remington K.A."/>
            <person name="Rieger T.T."/>
            <person name="Ritchie M.G."/>
            <person name="Robin C."/>
            <person name="Rogers Y.H."/>
            <person name="Rohde C."/>
            <person name="Rozas J."/>
            <person name="Rubenfield M.J."/>
            <person name="Ruiz A."/>
            <person name="Russo S."/>
            <person name="Salzberg S.L."/>
            <person name="Sanchez-Gracia A."/>
            <person name="Saranga D.J."/>
            <person name="Sato H."/>
            <person name="Schaeffer S.W."/>
            <person name="Schatz M.C."/>
            <person name="Schlenke T."/>
            <person name="Schwartz R."/>
            <person name="Segarra C."/>
            <person name="Singh R.S."/>
            <person name="Sirot L."/>
            <person name="Sirota M."/>
            <person name="Sisneros N.B."/>
            <person name="Smith C.D."/>
            <person name="Smith T.F."/>
            <person name="Spieth J."/>
            <person name="Stage D.E."/>
            <person name="Stark A."/>
            <person name="Stephan W."/>
            <person name="Strausberg R.L."/>
            <person name="Strempel S."/>
            <person name="Sturgill D."/>
            <person name="Sutton G."/>
            <person name="Sutton G.G."/>
            <person name="Tao W."/>
            <person name="Teichmann S."/>
            <person name="Tobari Y.N."/>
            <person name="Tomimura Y."/>
            <person name="Tsolas J.M."/>
            <person name="Valente V.L."/>
            <person name="Venter E."/>
            <person name="Venter J.C."/>
            <person name="Vicario S."/>
            <person name="Vieira F.G."/>
            <person name="Vilella A.J."/>
            <person name="Villasante A."/>
            <person name="Walenz B."/>
            <person name="Wang J."/>
            <person name="Wasserman M."/>
            <person name="Watts T."/>
            <person name="Wilson D."/>
            <person name="Wilson R.K."/>
            <person name="Wing R.A."/>
            <person name="Wolfner M.F."/>
            <person name="Wong A."/>
            <person name="Wong G.K."/>
            <person name="Wu C.I."/>
            <person name="Wu G."/>
            <person name="Yamamoto D."/>
            <person name="Yang H.P."/>
            <person name="Yang S.P."/>
            <person name="Yorke J.A."/>
            <person name="Yoshida K."/>
            <person name="Zdobnov E."/>
            <person name="Zhang P."/>
            <person name="Zhang Y."/>
            <person name="Zimin A.V."/>
            <person name="Baldwin J."/>
            <person name="Abdouelleil A."/>
            <person name="Abdulkadir J."/>
            <person name="Abebe A."/>
            <person name="Abera B."/>
            <person name="Abreu J."/>
            <person name="Acer S.C."/>
            <person name="Aftuck L."/>
            <person name="Alexander A."/>
            <person name="An P."/>
            <person name="Anderson E."/>
            <person name="Anderson S."/>
            <person name="Arachi H."/>
            <person name="Azer M."/>
            <person name="Bachantsang P."/>
            <person name="Barry A."/>
            <person name="Bayul T."/>
            <person name="Berlin A."/>
            <person name="Bessette D."/>
            <person name="Bloom T."/>
            <person name="Blye J."/>
            <person name="Boguslavskiy L."/>
            <person name="Bonnet C."/>
            <person name="Boukhgalter B."/>
            <person name="Bourzgui I."/>
            <person name="Brown A."/>
            <person name="Cahill P."/>
            <person name="Channer S."/>
            <person name="Cheshatsang Y."/>
            <person name="Chuda L."/>
            <person name="Citroen M."/>
            <person name="Collymore A."/>
            <person name="Cooke P."/>
            <person name="Costello M."/>
            <person name="D'Aco K."/>
            <person name="Daza R."/>
            <person name="De Haan G."/>
            <person name="DeGray S."/>
            <person name="DeMaso C."/>
            <person name="Dhargay N."/>
            <person name="Dooley K."/>
            <person name="Dooley E."/>
            <person name="Doricent M."/>
            <person name="Dorje P."/>
            <person name="Dorjee K."/>
            <person name="Dupes A."/>
            <person name="Elong R."/>
            <person name="Falk J."/>
            <person name="Farina A."/>
            <person name="Faro S."/>
            <person name="Ferguson D."/>
            <person name="Fisher S."/>
            <person name="Foley C.D."/>
            <person name="Franke A."/>
            <person name="Friedrich D."/>
            <person name="Gadbois L."/>
            <person name="Gearin G."/>
            <person name="Gearin C.R."/>
            <person name="Giannoukos G."/>
            <person name="Goode T."/>
            <person name="Graham J."/>
            <person name="Grandbois E."/>
            <person name="Grewal S."/>
            <person name="Gyaltsen K."/>
            <person name="Hafez N."/>
            <person name="Hagos B."/>
            <person name="Hall J."/>
            <person name="Henson C."/>
            <person name="Hollinger A."/>
            <person name="Honan T."/>
            <person name="Huard M.D."/>
            <person name="Hughes L."/>
            <person name="Hurhula B."/>
            <person name="Husby M.E."/>
            <person name="Kamat A."/>
            <person name="Kanga B."/>
            <person name="Kashin S."/>
            <person name="Khazanovich D."/>
            <person name="Kisner P."/>
            <person name="Lance K."/>
            <person name="Lara M."/>
            <person name="Lee W."/>
            <person name="Lennon N."/>
            <person name="Letendre F."/>
            <person name="LeVine R."/>
            <person name="Lipovsky A."/>
            <person name="Liu X."/>
            <person name="Liu J."/>
            <person name="Liu S."/>
            <person name="Lokyitsang T."/>
            <person name="Lokyitsang Y."/>
            <person name="Lubonja R."/>
            <person name="Lui A."/>
            <person name="MacDonald P."/>
            <person name="Magnisalis V."/>
            <person name="Maru K."/>
            <person name="Matthews C."/>
            <person name="McCusker W."/>
            <person name="McDonough S."/>
            <person name="Mehta T."/>
            <person name="Meldrim J."/>
            <person name="Meneus L."/>
            <person name="Mihai O."/>
            <person name="Mihalev A."/>
            <person name="Mihova T."/>
            <person name="Mittelman R."/>
            <person name="Mlenga V."/>
            <person name="Montmayeur A."/>
            <person name="Mulrain L."/>
            <person name="Navidi A."/>
            <person name="Naylor J."/>
            <person name="Negash T."/>
            <person name="Nguyen T."/>
            <person name="Nguyen N."/>
            <person name="Nicol R."/>
            <person name="Norbu C."/>
            <person name="Norbu N."/>
            <person name="Novod N."/>
            <person name="O'Neill B."/>
            <person name="Osman S."/>
            <person name="Markiewicz E."/>
            <person name="Oyono O.L."/>
            <person name="Patti C."/>
            <person name="Phunkhang P."/>
            <person name="Pierre F."/>
            <person name="Priest M."/>
            <person name="Raghuraman S."/>
            <person name="Rege F."/>
            <person name="Reyes R."/>
            <person name="Rise C."/>
            <person name="Rogov P."/>
            <person name="Ross K."/>
            <person name="Ryan E."/>
            <person name="Settipalli S."/>
            <person name="Shea T."/>
            <person name="Sherpa N."/>
            <person name="Shi L."/>
            <person name="Shih D."/>
            <person name="Sparrow T."/>
            <person name="Spaulding J."/>
            <person name="Stalker J."/>
            <person name="Stange-Thomann N."/>
            <person name="Stavropoulos S."/>
            <person name="Stone C."/>
            <person name="Strader C."/>
            <person name="Tesfaye S."/>
            <person name="Thomson T."/>
            <person name="Thoulutsang Y."/>
            <person name="Thoulutsang D."/>
            <person name="Topham K."/>
            <person name="Topping I."/>
            <person name="Tsamla T."/>
            <person name="Vassiliev H."/>
            <person name="Vo A."/>
            <person name="Wangchuk T."/>
            <person name="Wangdi T."/>
            <person name="Weiand M."/>
            <person name="Wilkinson J."/>
            <person name="Wilson A."/>
            <person name="Yadav S."/>
            <person name="Young G."/>
            <person name="Yu Q."/>
            <person name="Zembek L."/>
            <person name="Zhong D."/>
            <person name="Zimmer A."/>
            <person name="Zwirko Z."/>
            <person name="Jaffe D.B."/>
            <person name="Alvarez P."/>
            <person name="Brockman W."/>
            <person name="Butler J."/>
            <person name="Chin C."/>
            <person name="Gnerre S."/>
            <person name="Grabherr M."/>
            <person name="Kleber M."/>
            <person name="Mauceli E."/>
            <person name="MacCallum I."/>
        </authorList>
    </citation>
    <scope>NUCLEOTIDE SEQUENCE [LARGE SCALE GENOMIC DNA]</scope>
    <source>
        <strain evidence="5">Tucson 15081-1352.22</strain>
    </source>
</reference>
<dbReference type="AlphaFoldDB" id="A0A0Q9XCY5"/>
<sequence>MDVDTAMYAYISEPVEFRQLEGEPIDFRKTFDVRGLGTDEMLQLYLRKAHLSDEVEQMPAMQRRAYVYDIVRSHKGPGYWVVIANGKETAVEIIMRVILIFMITIIVNITIIIIIIPPCMQVSSNVFDQPPPAVLPPPAIRASPGSDRRLFGDGVSLSMSKSSSSNSLGSFTGASGAVPGPSFATSVVVSNKGSKYEISGPVGFQHVSGDVTRDRTRNAFDLNAGANDNVLKKYMMERGITEEDVAGIRRQDLIKNIVHSNFTWMPNKQQQTQEQETKMPKLLYATISTDNEIAPRPAPPPVPPAPATIRQASSSNTYSNYATLTSRFRDISDIDLASAQPSHSRQQDVGTVVPVQLQSPQPIRPKIPPPPSAVTAANTHAYPSATEVRSTPKLKPQNETYATISSQTQRKVGTIRVAPPAPPKPTIVPSGNSTPVEFSPTRQPPPAPIKATPVQPSWNRAPVEYAPVKQPTPPPIKEAPVQARMPPVQVSQKPKNSIKANAPPPPPPPPPASGAPPPPASGAPPPPPPPPSFGAGAPMPPPPPAPGSAQPLPIKKAAAAPAGDRDAFLESIRQGVSLKKVNQKAATISGVKPRAEKKPATTDFLSELKLGITLRRVKNPADNPYSAANTEESQA</sequence>
<dbReference type="OrthoDB" id="8039211at2759"/>
<dbReference type="GO" id="GO:0030838">
    <property type="term" value="P:positive regulation of actin filament polymerization"/>
    <property type="evidence" value="ECO:0007669"/>
    <property type="project" value="EnsemblMetazoa"/>
</dbReference>
<feature type="compositionally biased region" description="Pro residues" evidence="1">
    <location>
        <begin position="296"/>
        <end position="306"/>
    </location>
</feature>
<feature type="domain" description="WH2" evidence="3">
    <location>
        <begin position="564"/>
        <end position="581"/>
    </location>
</feature>
<keyword evidence="5" id="KW-1185">Reference proteome</keyword>
<dbReference type="GO" id="GO:0051127">
    <property type="term" value="P:positive regulation of actin nucleation"/>
    <property type="evidence" value="ECO:0007669"/>
    <property type="project" value="EnsemblMetazoa"/>
</dbReference>
<protein>
    <submittedName>
        <fullName evidence="4">Uncharacterized protein, isoform C</fullName>
    </submittedName>
</protein>
<feature type="transmembrane region" description="Helical" evidence="2">
    <location>
        <begin position="93"/>
        <end position="116"/>
    </location>
</feature>
<keyword evidence="2" id="KW-0472">Membrane</keyword>
<dbReference type="Proteomes" id="UP000009192">
    <property type="component" value="Unassembled WGS sequence"/>
</dbReference>
<dbReference type="GO" id="GO:0003779">
    <property type="term" value="F:actin binding"/>
    <property type="evidence" value="ECO:0007669"/>
    <property type="project" value="InterPro"/>
</dbReference>
<dbReference type="Pfam" id="PF02205">
    <property type="entry name" value="WH2"/>
    <property type="match status" value="1"/>
</dbReference>
<organism evidence="4 5">
    <name type="scientific">Drosophila mojavensis</name>
    <name type="common">Fruit fly</name>
    <dbReference type="NCBI Taxonomy" id="7230"/>
    <lineage>
        <taxon>Eukaryota</taxon>
        <taxon>Metazoa</taxon>
        <taxon>Ecdysozoa</taxon>
        <taxon>Arthropoda</taxon>
        <taxon>Hexapoda</taxon>
        <taxon>Insecta</taxon>
        <taxon>Pterygota</taxon>
        <taxon>Neoptera</taxon>
        <taxon>Endopterygota</taxon>
        <taxon>Diptera</taxon>
        <taxon>Brachycera</taxon>
        <taxon>Muscomorpha</taxon>
        <taxon>Ephydroidea</taxon>
        <taxon>Drosophilidae</taxon>
        <taxon>Drosophila</taxon>
    </lineage>
</organism>
<dbReference type="SMART" id="SM00246">
    <property type="entry name" value="WH2"/>
    <property type="match status" value="2"/>
</dbReference>
<gene>
    <name evidence="4" type="primary">Dmoj\GI24881</name>
    <name evidence="4" type="ORF">Dmoj_GI24881</name>
</gene>
<evidence type="ECO:0000256" key="2">
    <source>
        <dbReference type="SAM" id="Phobius"/>
    </source>
</evidence>
<feature type="compositionally biased region" description="Low complexity" evidence="1">
    <location>
        <begin position="547"/>
        <end position="562"/>
    </location>
</feature>
<dbReference type="GO" id="GO:0001578">
    <property type="term" value="P:microtubule bundle formation"/>
    <property type="evidence" value="ECO:0007669"/>
    <property type="project" value="EnsemblMetazoa"/>
</dbReference>
<dbReference type="EMBL" id="CH933806">
    <property type="protein sequence ID" value="KRG01603.1"/>
    <property type="molecule type" value="Genomic_DNA"/>
</dbReference>
<evidence type="ECO:0000313" key="5">
    <source>
        <dbReference type="Proteomes" id="UP000009192"/>
    </source>
</evidence>
<dbReference type="FunCoup" id="A0A0Q9XCY5">
    <property type="interactions" value="6"/>
</dbReference>
<dbReference type="GO" id="GO:0005634">
    <property type="term" value="C:nucleus"/>
    <property type="evidence" value="ECO:0007669"/>
    <property type="project" value="EnsemblMetazoa"/>
</dbReference>
<feature type="compositionally biased region" description="Pro residues" evidence="1">
    <location>
        <begin position="502"/>
        <end position="546"/>
    </location>
</feature>
<keyword evidence="2" id="KW-0812">Transmembrane</keyword>
<dbReference type="GO" id="GO:0031267">
    <property type="term" value="F:small GTPase binding"/>
    <property type="evidence" value="ECO:0007669"/>
    <property type="project" value="EnsemblMetazoa"/>
</dbReference>
<dbReference type="InterPro" id="IPR003124">
    <property type="entry name" value="WH2_dom"/>
</dbReference>
<dbReference type="GO" id="GO:0030027">
    <property type="term" value="C:lamellipodium"/>
    <property type="evidence" value="ECO:0007669"/>
    <property type="project" value="EnsemblMetazoa"/>
</dbReference>
<dbReference type="GO" id="GO:0005739">
    <property type="term" value="C:mitochondrion"/>
    <property type="evidence" value="ECO:0007669"/>
    <property type="project" value="EnsemblMetazoa"/>
</dbReference>
<dbReference type="CDD" id="cd21762">
    <property type="entry name" value="WH2"/>
    <property type="match status" value="1"/>
</dbReference>
<accession>A0A0Q9XCY5</accession>
<evidence type="ECO:0000256" key="1">
    <source>
        <dbReference type="SAM" id="MobiDB-lite"/>
    </source>
</evidence>
<feature type="region of interest" description="Disordered" evidence="1">
    <location>
        <begin position="294"/>
        <end position="314"/>
    </location>
</feature>
<keyword evidence="2" id="KW-1133">Transmembrane helix</keyword>
<dbReference type="InParanoid" id="A0A0Q9XCY5"/>